<dbReference type="GO" id="GO:0009061">
    <property type="term" value="P:anaerobic respiration"/>
    <property type="evidence" value="ECO:0007669"/>
    <property type="project" value="TreeGrafter"/>
</dbReference>
<dbReference type="HOGENOM" id="CLU_014312_6_2_7"/>
<accession>F2NGW7</accession>
<dbReference type="KEGG" id="dao:Desac_0860"/>
<evidence type="ECO:0000256" key="8">
    <source>
        <dbReference type="ARBA" id="ARBA00022982"/>
    </source>
</evidence>
<evidence type="ECO:0000313" key="15">
    <source>
        <dbReference type="EMBL" id="AEB08738.1"/>
    </source>
</evidence>
<keyword evidence="10" id="KW-0472">Membrane</keyword>
<comment type="catalytic activity">
    <reaction evidence="11">
        <text>a quinone + succinate = fumarate + a quinol</text>
        <dbReference type="Rhea" id="RHEA:40523"/>
        <dbReference type="ChEBI" id="CHEBI:24646"/>
        <dbReference type="ChEBI" id="CHEBI:29806"/>
        <dbReference type="ChEBI" id="CHEBI:30031"/>
        <dbReference type="ChEBI" id="CHEBI:132124"/>
        <dbReference type="EC" id="1.3.5.1"/>
    </reaction>
</comment>
<evidence type="ECO:0000256" key="2">
    <source>
        <dbReference type="ARBA" id="ARBA00004515"/>
    </source>
</evidence>
<dbReference type="GO" id="GO:0008177">
    <property type="term" value="F:succinate dehydrogenase (quinone) activity"/>
    <property type="evidence" value="ECO:0007669"/>
    <property type="project" value="UniProtKB-EC"/>
</dbReference>
<evidence type="ECO:0000256" key="5">
    <source>
        <dbReference type="ARBA" id="ARBA00022448"/>
    </source>
</evidence>
<feature type="domain" description="FAD-dependent oxidoreductase 2 FAD-binding" evidence="13">
    <location>
        <begin position="11"/>
        <end position="411"/>
    </location>
</feature>
<dbReference type="Gene3D" id="3.10.20.820">
    <property type="match status" value="1"/>
</dbReference>
<dbReference type="PANTHER" id="PTHR11632:SF71">
    <property type="entry name" value="FUMARATE REDUCTASE FLAVOPROTEIN SUBUNIT"/>
    <property type="match status" value="1"/>
</dbReference>
<evidence type="ECO:0000259" key="14">
    <source>
        <dbReference type="Pfam" id="PF02910"/>
    </source>
</evidence>
<dbReference type="FunFam" id="3.90.700.10:FF:000005">
    <property type="entry name" value="Succinate dehydrogenase flavoprotein subunit"/>
    <property type="match status" value="1"/>
</dbReference>
<dbReference type="PANTHER" id="PTHR11632">
    <property type="entry name" value="SUCCINATE DEHYDROGENASE 2 FLAVOPROTEIN SUBUNIT"/>
    <property type="match status" value="1"/>
</dbReference>
<evidence type="ECO:0000259" key="13">
    <source>
        <dbReference type="Pfam" id="PF00890"/>
    </source>
</evidence>
<reference evidence="15 16" key="1">
    <citation type="journal article" date="2011" name="Stand. Genomic Sci.">
        <title>Complete genome sequence of the acetate-degrading sulfate reducer Desulfobacca acetoxidans type strain (ASRB2).</title>
        <authorList>
            <person name="Goker M."/>
            <person name="Teshima H."/>
            <person name="Lapidus A."/>
            <person name="Nolan M."/>
            <person name="Lucas S."/>
            <person name="Hammon N."/>
            <person name="Deshpande S."/>
            <person name="Cheng J.F."/>
            <person name="Tapia R."/>
            <person name="Han C."/>
            <person name="Goodwin L."/>
            <person name="Pitluck S."/>
            <person name="Huntemann M."/>
            <person name="Liolios K."/>
            <person name="Ivanova N."/>
            <person name="Pagani I."/>
            <person name="Mavromatis K."/>
            <person name="Ovchinikova G."/>
            <person name="Pati A."/>
            <person name="Chen A."/>
            <person name="Palaniappan K."/>
            <person name="Land M."/>
            <person name="Hauser L."/>
            <person name="Brambilla E.M."/>
            <person name="Rohde M."/>
            <person name="Spring S."/>
            <person name="Detter J.C."/>
            <person name="Woyke T."/>
            <person name="Bristow J."/>
            <person name="Eisen J.A."/>
            <person name="Markowitz V."/>
            <person name="Hugenholtz P."/>
            <person name="Kyrpides N.C."/>
            <person name="Klenk H.P."/>
        </authorList>
    </citation>
    <scope>NUCLEOTIDE SEQUENCE [LARGE SCALE GENOMIC DNA]</scope>
    <source>
        <strain evidence="16">ATCC 700848 / DSM 11109 / ASRB2</strain>
    </source>
</reference>
<evidence type="ECO:0000256" key="9">
    <source>
        <dbReference type="ARBA" id="ARBA00023002"/>
    </source>
</evidence>
<dbReference type="AlphaFoldDB" id="F2NGW7"/>
<dbReference type="eggNOG" id="COG1053">
    <property type="taxonomic scope" value="Bacteria"/>
</dbReference>
<evidence type="ECO:0000256" key="11">
    <source>
        <dbReference type="ARBA" id="ARBA00049220"/>
    </source>
</evidence>
<gene>
    <name evidence="15" type="ordered locus">Desac_0860</name>
</gene>
<evidence type="ECO:0000313" key="16">
    <source>
        <dbReference type="Proteomes" id="UP000000483"/>
    </source>
</evidence>
<dbReference type="NCBIfam" id="NF006383">
    <property type="entry name" value="PRK08626.1"/>
    <property type="match status" value="1"/>
</dbReference>
<dbReference type="InterPro" id="IPR027477">
    <property type="entry name" value="Succ_DH/fumarate_Rdtase_cat_sf"/>
</dbReference>
<organism evidence="15 16">
    <name type="scientific">Desulfobacca acetoxidans (strain ATCC 700848 / DSM 11109 / ASRB2)</name>
    <dbReference type="NCBI Taxonomy" id="880072"/>
    <lineage>
        <taxon>Bacteria</taxon>
        <taxon>Pseudomonadati</taxon>
        <taxon>Thermodesulfobacteriota</taxon>
        <taxon>Desulfobaccia</taxon>
        <taxon>Desulfobaccales</taxon>
        <taxon>Desulfobaccaceae</taxon>
        <taxon>Desulfobacca</taxon>
    </lineage>
</organism>
<dbReference type="Pfam" id="PF00890">
    <property type="entry name" value="FAD_binding_2"/>
    <property type="match status" value="1"/>
</dbReference>
<dbReference type="Proteomes" id="UP000000483">
    <property type="component" value="Chromosome"/>
</dbReference>
<protein>
    <recommendedName>
        <fullName evidence="4">succinate dehydrogenase</fullName>
        <ecNumber evidence="4">1.3.5.1</ecNumber>
    </recommendedName>
</protein>
<dbReference type="InterPro" id="IPR003953">
    <property type="entry name" value="FAD-dep_OxRdtase_2_FAD-bd"/>
</dbReference>
<evidence type="ECO:0000256" key="3">
    <source>
        <dbReference type="ARBA" id="ARBA00008040"/>
    </source>
</evidence>
<comment type="subcellular location">
    <subcellularLocation>
        <location evidence="2">Cell inner membrane</location>
        <topology evidence="2">Peripheral membrane protein</topology>
        <orientation evidence="2">Cytoplasmic side</orientation>
    </subcellularLocation>
</comment>
<evidence type="ECO:0000256" key="10">
    <source>
        <dbReference type="ARBA" id="ARBA00023136"/>
    </source>
</evidence>
<dbReference type="EMBL" id="CP002629">
    <property type="protein sequence ID" value="AEB08738.1"/>
    <property type="molecule type" value="Genomic_DNA"/>
</dbReference>
<keyword evidence="16" id="KW-1185">Reference proteome</keyword>
<dbReference type="InterPro" id="IPR015939">
    <property type="entry name" value="Fum_Rdtase/Succ_DH_flav-like_C"/>
</dbReference>
<evidence type="ECO:0000256" key="12">
    <source>
        <dbReference type="PIRSR" id="PIRSR630664-50"/>
    </source>
</evidence>
<dbReference type="Pfam" id="PF02910">
    <property type="entry name" value="Succ_DH_flav_C"/>
    <property type="match status" value="1"/>
</dbReference>
<dbReference type="EC" id="1.3.5.1" evidence="4"/>
<evidence type="ECO:0000256" key="1">
    <source>
        <dbReference type="ARBA" id="ARBA00001974"/>
    </source>
</evidence>
<dbReference type="GO" id="GO:0022900">
    <property type="term" value="P:electron transport chain"/>
    <property type="evidence" value="ECO:0007669"/>
    <property type="project" value="InterPro"/>
</dbReference>
<dbReference type="Gene3D" id="1.20.58.100">
    <property type="entry name" value="Fumarate reductase/succinate dehydrogenase flavoprotein-like, C-terminal domain"/>
    <property type="match status" value="1"/>
</dbReference>
<dbReference type="NCBIfam" id="TIGR01812">
    <property type="entry name" value="sdhA_frdA_Gneg"/>
    <property type="match status" value="1"/>
</dbReference>
<keyword evidence="7" id="KW-0274">FAD</keyword>
<keyword evidence="9" id="KW-0560">Oxidoreductase</keyword>
<comment type="similarity">
    <text evidence="3">Belongs to the FAD-dependent oxidoreductase 2 family. FRD/SDH subfamily.</text>
</comment>
<dbReference type="SUPFAM" id="SSF51905">
    <property type="entry name" value="FAD/NAD(P)-binding domain"/>
    <property type="match status" value="1"/>
</dbReference>
<name>F2NGW7_DESAR</name>
<dbReference type="InterPro" id="IPR014006">
    <property type="entry name" value="Succ_Dhase_FrdA_Gneg"/>
</dbReference>
<reference evidence="16" key="2">
    <citation type="submission" date="2011-03" db="EMBL/GenBank/DDBJ databases">
        <title>The complete genome of Desulfobacca acetoxidans DSM 11109.</title>
        <authorList>
            <consortium name="US DOE Joint Genome Institute (JGI-PGF)"/>
            <person name="Lucas S."/>
            <person name="Copeland A."/>
            <person name="Lapidus A."/>
            <person name="Bruce D."/>
            <person name="Goodwin L."/>
            <person name="Pitluck S."/>
            <person name="Peters L."/>
            <person name="Kyrpides N."/>
            <person name="Mavromatis K."/>
            <person name="Ivanova N."/>
            <person name="Ovchinnikova G."/>
            <person name="Teshima H."/>
            <person name="Detter J.C."/>
            <person name="Han C."/>
            <person name="Land M."/>
            <person name="Hauser L."/>
            <person name="Markowitz V."/>
            <person name="Cheng J.-F."/>
            <person name="Hugenholtz P."/>
            <person name="Woyke T."/>
            <person name="Wu D."/>
            <person name="Spring S."/>
            <person name="Schueler E."/>
            <person name="Brambilla E."/>
            <person name="Klenk H.-P."/>
            <person name="Eisen J.A."/>
        </authorList>
    </citation>
    <scope>NUCLEOTIDE SEQUENCE [LARGE SCALE GENOMIC DNA]</scope>
    <source>
        <strain evidence="16">ATCC 700848 / DSM 11109 / ASRB2</strain>
    </source>
</reference>
<evidence type="ECO:0000256" key="6">
    <source>
        <dbReference type="ARBA" id="ARBA00022630"/>
    </source>
</evidence>
<dbReference type="RefSeq" id="WP_013705851.1">
    <property type="nucleotide sequence ID" value="NC_015388.1"/>
</dbReference>
<proteinExistence type="inferred from homology"/>
<dbReference type="SUPFAM" id="SSF56425">
    <property type="entry name" value="Succinate dehydrogenase/fumarate reductase flavoprotein, catalytic domain"/>
    <property type="match status" value="1"/>
</dbReference>
<comment type="cofactor">
    <cofactor evidence="1">
        <name>FAD</name>
        <dbReference type="ChEBI" id="CHEBI:57692"/>
    </cofactor>
</comment>
<dbReference type="OrthoDB" id="9806724at2"/>
<evidence type="ECO:0000256" key="7">
    <source>
        <dbReference type="ARBA" id="ARBA00022827"/>
    </source>
</evidence>
<keyword evidence="6" id="KW-0285">Flavoprotein</keyword>
<dbReference type="GO" id="GO:0009055">
    <property type="term" value="F:electron transfer activity"/>
    <property type="evidence" value="ECO:0007669"/>
    <property type="project" value="TreeGrafter"/>
</dbReference>
<dbReference type="SUPFAM" id="SSF46977">
    <property type="entry name" value="Succinate dehydrogenase/fumarate reductase flavoprotein C-terminal domain"/>
    <property type="match status" value="1"/>
</dbReference>
<dbReference type="InterPro" id="IPR003952">
    <property type="entry name" value="FRD_SDH_FAD_BS"/>
</dbReference>
<dbReference type="InterPro" id="IPR030664">
    <property type="entry name" value="SdhA/FrdA/AprA"/>
</dbReference>
<sequence>MKWQDAHITEVLVIGAGLAGERVAVEAASHGHECTILSLVPPRRSHSTAAQGGMQASLANVAMGYGDNTDLHFEDTVKGSDWGCEQDVARRFVNLAPIAVRQLAAWGVPWTRVKAGKKILPDGREIEDLPEKEGLIAQRAFGGTAKWRTCYAADGTGHVLQYAMDSMVLKLGVTVHDRLEAVVLIHDGEKCYGAVARCLRTGEFRAYLAKATVIATGGYGRIYGTSTNAVINEGSGMAIALATGVVPLGNMEAVQFHPTGIVPTNILVTEGCRGDGGFLLDKNLHRFMPDYEPVKKELASRDVVSRRMMYHINQGFGVESPYGPHLWLDIRHLGREHLCTNLREVSTICSNFLGIDCAESLIPVVPTQHYSMGGVRTNIDGDAYGLKGLFAAGESACWDMHGFNRLGGNSLAETLVMGMVVGDRVADYVKEAVVDFPPTLVSDFVKQQEQRVKDLLASKGSEYVYDLRKQMEETLSNKVGIFRNEGDLKAAVEKLSELYGRCQQLRLRSNGLGPNPEVGAALRLPGMLRLALCIADGALQRTESRGSHYREDYPKRDDANWLKRTLAYWRPGAQMPELNYEPVTIIELPPGDRGYGEASGATQLGD</sequence>
<dbReference type="GO" id="GO:0050660">
    <property type="term" value="F:flavin adenine dinucleotide binding"/>
    <property type="evidence" value="ECO:0007669"/>
    <property type="project" value="InterPro"/>
</dbReference>
<dbReference type="GO" id="GO:0005886">
    <property type="term" value="C:plasma membrane"/>
    <property type="evidence" value="ECO:0007669"/>
    <property type="project" value="UniProtKB-SubCell"/>
</dbReference>
<feature type="active site" description="Proton acceptor" evidence="12">
    <location>
        <position position="301"/>
    </location>
</feature>
<feature type="domain" description="Fumarate reductase/succinate dehydrogenase flavoprotein-like C-terminal" evidence="14">
    <location>
        <begin position="468"/>
        <end position="595"/>
    </location>
</feature>
<dbReference type="STRING" id="880072.Desac_0860"/>
<keyword evidence="5" id="KW-0813">Transport</keyword>
<evidence type="ECO:0000256" key="4">
    <source>
        <dbReference type="ARBA" id="ARBA00012792"/>
    </source>
</evidence>
<dbReference type="InterPro" id="IPR036188">
    <property type="entry name" value="FAD/NAD-bd_sf"/>
</dbReference>
<dbReference type="InterPro" id="IPR037099">
    <property type="entry name" value="Fum_R/Succ_DH_flav-like_C_sf"/>
</dbReference>
<dbReference type="PROSITE" id="PS00504">
    <property type="entry name" value="FRD_SDH_FAD_BINDING"/>
    <property type="match status" value="1"/>
</dbReference>
<dbReference type="Gene3D" id="3.50.50.60">
    <property type="entry name" value="FAD/NAD(P)-binding domain"/>
    <property type="match status" value="1"/>
</dbReference>
<dbReference type="Gene3D" id="3.90.700.10">
    <property type="entry name" value="Succinate dehydrogenase/fumarate reductase flavoprotein, catalytic domain"/>
    <property type="match status" value="1"/>
</dbReference>
<keyword evidence="8" id="KW-0249">Electron transport</keyword>